<dbReference type="GO" id="GO:0016787">
    <property type="term" value="F:hydrolase activity"/>
    <property type="evidence" value="ECO:0007669"/>
    <property type="project" value="UniProtKB-KW"/>
</dbReference>
<name>A0A835SWL2_CHLIN</name>
<proteinExistence type="predicted"/>
<protein>
    <recommendedName>
        <fullName evidence="4">Sialate O-acetylesterase domain-containing protein</fullName>
    </recommendedName>
</protein>
<dbReference type="Gene3D" id="3.40.50.1110">
    <property type="entry name" value="SGNH hydrolase"/>
    <property type="match status" value="1"/>
</dbReference>
<organism evidence="5 6">
    <name type="scientific">Chlamydomonas incerta</name>
    <dbReference type="NCBI Taxonomy" id="51695"/>
    <lineage>
        <taxon>Eukaryota</taxon>
        <taxon>Viridiplantae</taxon>
        <taxon>Chlorophyta</taxon>
        <taxon>core chlorophytes</taxon>
        <taxon>Chlorophyceae</taxon>
        <taxon>CS clade</taxon>
        <taxon>Chlamydomonadales</taxon>
        <taxon>Chlamydomonadaceae</taxon>
        <taxon>Chlamydomonas</taxon>
    </lineage>
</organism>
<feature type="compositionally biased region" description="Pro residues" evidence="2">
    <location>
        <begin position="141"/>
        <end position="221"/>
    </location>
</feature>
<dbReference type="SUPFAM" id="SSF52266">
    <property type="entry name" value="SGNH hydrolase"/>
    <property type="match status" value="1"/>
</dbReference>
<accession>A0A835SWL2</accession>
<feature type="region of interest" description="Disordered" evidence="2">
    <location>
        <begin position="36"/>
        <end position="223"/>
    </location>
</feature>
<dbReference type="InterPro" id="IPR052940">
    <property type="entry name" value="Carb_Esterase_6"/>
</dbReference>
<feature type="signal peptide" evidence="3">
    <location>
        <begin position="1"/>
        <end position="34"/>
    </location>
</feature>
<dbReference type="PANTHER" id="PTHR31988:SF19">
    <property type="entry name" value="9-O-ACETYL-N-ACETYLNEURAMINIC ACID DEACETYLASE-RELATED"/>
    <property type="match status" value="1"/>
</dbReference>
<dbReference type="PANTHER" id="PTHR31988">
    <property type="entry name" value="ESTERASE, PUTATIVE (DUF303)-RELATED"/>
    <property type="match status" value="1"/>
</dbReference>
<dbReference type="OrthoDB" id="42638at2759"/>
<dbReference type="InterPro" id="IPR005181">
    <property type="entry name" value="SASA"/>
</dbReference>
<evidence type="ECO:0000313" key="6">
    <source>
        <dbReference type="Proteomes" id="UP000650467"/>
    </source>
</evidence>
<gene>
    <name evidence="5" type="ORF">HXX76_007541</name>
</gene>
<feature type="compositionally biased region" description="Pro residues" evidence="2">
    <location>
        <begin position="100"/>
        <end position="117"/>
    </location>
</feature>
<keyword evidence="1" id="KW-0378">Hydrolase</keyword>
<reference evidence="5" key="1">
    <citation type="journal article" date="2020" name="bioRxiv">
        <title>Comparative genomics of Chlamydomonas.</title>
        <authorList>
            <person name="Craig R.J."/>
            <person name="Hasan A.R."/>
            <person name="Ness R.W."/>
            <person name="Keightley P.D."/>
        </authorList>
    </citation>
    <scope>NUCLEOTIDE SEQUENCE</scope>
    <source>
        <strain evidence="5">SAG 7.73</strain>
    </source>
</reference>
<feature type="domain" description="Sialate O-acetylesterase" evidence="4">
    <location>
        <begin position="252"/>
        <end position="512"/>
    </location>
</feature>
<dbReference type="Proteomes" id="UP000650467">
    <property type="component" value="Unassembled WGS sequence"/>
</dbReference>
<keyword evidence="3" id="KW-0732">Signal</keyword>
<feature type="chain" id="PRO_5032669492" description="Sialate O-acetylesterase domain-containing protein" evidence="3">
    <location>
        <begin position="35"/>
        <end position="519"/>
    </location>
</feature>
<dbReference type="AlphaFoldDB" id="A0A835SWL2"/>
<evidence type="ECO:0000256" key="2">
    <source>
        <dbReference type="SAM" id="MobiDB-lite"/>
    </source>
</evidence>
<evidence type="ECO:0000259" key="4">
    <source>
        <dbReference type="Pfam" id="PF03629"/>
    </source>
</evidence>
<evidence type="ECO:0000313" key="5">
    <source>
        <dbReference type="EMBL" id="KAG2434647.1"/>
    </source>
</evidence>
<sequence length="519" mass="55135">MAQSPASSRRAGLFAGHRLVLALLLACFAHESTCLSVSSHPSDADESSVRDSESLSSHLRGAGSHFRQRELLGMRQQVTSGAEAGSIEQLASTRQVTLSPPSPQPPSPPPPPSPTPPLRRNRRRSPPPPPSDIEARGLEQSPPPSSPPPPPSPSPPSPPPPTPPPPSPPPPTPPPPSPPPPSPPPPSPPPPSPLPPSPPPPSPSPPSPPPPPRPPRAPLPKPDVNYLGWTGPIDLTTIKTYNKTDPAIDAGLDIWIVAGQSNAVGENMQGSRPACCSPIPGKLLTFNLGNNPTNQWRDATPCVGCISRGADPAFYDSCGPDLGFGRVLLQLGVSQRVGFVPTAAGGTNLADMWCPGCPLYKEMAQTVVRAMRAAGPNARLRGMIWVQGESDANNDWNSAAYGSRFAAFLAAVRQDFAPYMGYPGAPAGGLPVIMSVMSTWRRADIFPYIQQVRDQQLGLSSANLLKVDMADYEFYLQSMRNPYQPDQVWWDQAIHLTQQGECNMGGDMAEAWAASGLQL</sequence>
<evidence type="ECO:0000256" key="1">
    <source>
        <dbReference type="ARBA" id="ARBA00022801"/>
    </source>
</evidence>
<dbReference type="EMBL" id="JAEHOC010000016">
    <property type="protein sequence ID" value="KAG2434647.1"/>
    <property type="molecule type" value="Genomic_DNA"/>
</dbReference>
<evidence type="ECO:0000256" key="3">
    <source>
        <dbReference type="SAM" id="SignalP"/>
    </source>
</evidence>
<dbReference type="InterPro" id="IPR036514">
    <property type="entry name" value="SGNH_hydro_sf"/>
</dbReference>
<keyword evidence="6" id="KW-1185">Reference proteome</keyword>
<feature type="compositionally biased region" description="Polar residues" evidence="2">
    <location>
        <begin position="89"/>
        <end position="98"/>
    </location>
</feature>
<comment type="caution">
    <text evidence="5">The sequence shown here is derived from an EMBL/GenBank/DDBJ whole genome shotgun (WGS) entry which is preliminary data.</text>
</comment>
<dbReference type="Pfam" id="PF03629">
    <property type="entry name" value="SASA"/>
    <property type="match status" value="1"/>
</dbReference>